<accession>A0A8S5PNX3</accession>
<proteinExistence type="predicted"/>
<dbReference type="EMBL" id="BK015477">
    <property type="protein sequence ID" value="DAE08863.1"/>
    <property type="molecule type" value="Genomic_DNA"/>
</dbReference>
<organism evidence="1">
    <name type="scientific">Podoviridae sp. ct8dV2</name>
    <dbReference type="NCBI Taxonomy" id="2825222"/>
    <lineage>
        <taxon>Viruses</taxon>
        <taxon>Duplodnaviria</taxon>
        <taxon>Heunggongvirae</taxon>
        <taxon>Uroviricota</taxon>
        <taxon>Caudoviricetes</taxon>
    </lineage>
</organism>
<name>A0A8S5PNX3_9CAUD</name>
<protein>
    <submittedName>
        <fullName evidence="1">Uncharacterized protein</fullName>
    </submittedName>
</protein>
<reference evidence="1" key="1">
    <citation type="journal article" date="2021" name="Proc. Natl. Acad. Sci. U.S.A.">
        <title>A Catalog of Tens of Thousands of Viruses from Human Metagenomes Reveals Hidden Associations with Chronic Diseases.</title>
        <authorList>
            <person name="Tisza M.J."/>
            <person name="Buck C.B."/>
        </authorList>
    </citation>
    <scope>NUCLEOTIDE SEQUENCE</scope>
    <source>
        <strain evidence="1">Ct8dV2</strain>
    </source>
</reference>
<sequence>MACHNHASAQLDTVSTQPLDQCTTCARKHIEDAFGFFHEFLYRDVNRALICWNLRAAALHSMYAHPDLARRARALANLIQLNRDDDITTEWTDLLSLVSRAFYDDNPSALARLNSLAARAKQK</sequence>
<evidence type="ECO:0000313" key="1">
    <source>
        <dbReference type="EMBL" id="DAE08863.1"/>
    </source>
</evidence>